<evidence type="ECO:0000313" key="2">
    <source>
        <dbReference type="Proteomes" id="UP001314205"/>
    </source>
</evidence>
<dbReference type="AlphaFoldDB" id="A0AAV1L8I4"/>
<proteinExistence type="predicted"/>
<comment type="caution">
    <text evidence="1">The sequence shown here is derived from an EMBL/GenBank/DDBJ whole genome shotgun (WGS) entry which is preliminary data.</text>
</comment>
<gene>
    <name evidence="1" type="ORF">PARMNEM_LOCUS11767</name>
</gene>
<keyword evidence="2" id="KW-1185">Reference proteome</keyword>
<organism evidence="1 2">
    <name type="scientific">Parnassius mnemosyne</name>
    <name type="common">clouded apollo</name>
    <dbReference type="NCBI Taxonomy" id="213953"/>
    <lineage>
        <taxon>Eukaryota</taxon>
        <taxon>Metazoa</taxon>
        <taxon>Ecdysozoa</taxon>
        <taxon>Arthropoda</taxon>
        <taxon>Hexapoda</taxon>
        <taxon>Insecta</taxon>
        <taxon>Pterygota</taxon>
        <taxon>Neoptera</taxon>
        <taxon>Endopterygota</taxon>
        <taxon>Lepidoptera</taxon>
        <taxon>Glossata</taxon>
        <taxon>Ditrysia</taxon>
        <taxon>Papilionoidea</taxon>
        <taxon>Papilionidae</taxon>
        <taxon>Parnassiinae</taxon>
        <taxon>Parnassini</taxon>
        <taxon>Parnassius</taxon>
        <taxon>Driopa</taxon>
    </lineage>
</organism>
<reference evidence="1 2" key="1">
    <citation type="submission" date="2023-11" db="EMBL/GenBank/DDBJ databases">
        <authorList>
            <person name="Hedman E."/>
            <person name="Englund M."/>
            <person name="Stromberg M."/>
            <person name="Nyberg Akerstrom W."/>
            <person name="Nylinder S."/>
            <person name="Jareborg N."/>
            <person name="Kallberg Y."/>
            <person name="Kronander E."/>
        </authorList>
    </citation>
    <scope>NUCLEOTIDE SEQUENCE [LARGE SCALE GENOMIC DNA]</scope>
</reference>
<dbReference type="Proteomes" id="UP001314205">
    <property type="component" value="Unassembled WGS sequence"/>
</dbReference>
<sequence length="102" mass="11929">MPKRKRVVLSMRDKYEINKRLEEGETATKLPNEYKVEREEEGEENLIRNYKKIDLKDAFYMVISSRAAWDSLKQNYKKASNIILSIAESAQSESGIEEQNDV</sequence>
<dbReference type="EMBL" id="CAVLGL010000087">
    <property type="protein sequence ID" value="CAK1591568.1"/>
    <property type="molecule type" value="Genomic_DNA"/>
</dbReference>
<protein>
    <submittedName>
        <fullName evidence="1">Uncharacterized protein</fullName>
    </submittedName>
</protein>
<evidence type="ECO:0000313" key="1">
    <source>
        <dbReference type="EMBL" id="CAK1591568.1"/>
    </source>
</evidence>
<name>A0AAV1L8I4_9NEOP</name>
<accession>A0AAV1L8I4</accession>